<evidence type="ECO:0000256" key="3">
    <source>
        <dbReference type="ARBA" id="ARBA00022692"/>
    </source>
</evidence>
<accession>A0ABR3I2K3</accession>
<evidence type="ECO:0000256" key="10">
    <source>
        <dbReference type="SAM" id="MobiDB-lite"/>
    </source>
</evidence>
<evidence type="ECO:0000256" key="6">
    <source>
        <dbReference type="ARBA" id="ARBA00023040"/>
    </source>
</evidence>
<dbReference type="InterPro" id="IPR017981">
    <property type="entry name" value="GPCR_2-like_7TM"/>
</dbReference>
<feature type="signal peptide" evidence="12">
    <location>
        <begin position="1"/>
        <end position="16"/>
    </location>
</feature>
<evidence type="ECO:0000313" key="14">
    <source>
        <dbReference type="EMBL" id="KAL0883022.1"/>
    </source>
</evidence>
<reference evidence="14 15" key="1">
    <citation type="submission" date="2024-06" db="EMBL/GenBank/DDBJ databases">
        <title>A chromosome-level genome assembly of beet webworm, Loxostege sticticalis.</title>
        <authorList>
            <person name="Zhang Y."/>
        </authorList>
    </citation>
    <scope>NUCLEOTIDE SEQUENCE [LARGE SCALE GENOMIC DNA]</scope>
    <source>
        <strain evidence="14">AQ026</strain>
        <tissue evidence="14">Whole body</tissue>
    </source>
</reference>
<feature type="chain" id="PRO_5045595116" description="G-protein coupled receptors family 2 profile 2 domain-containing protein" evidence="12">
    <location>
        <begin position="17"/>
        <end position="529"/>
    </location>
</feature>
<protein>
    <recommendedName>
        <fullName evidence="13">G-protein coupled receptors family 2 profile 2 domain-containing protein</fullName>
    </recommendedName>
</protein>
<evidence type="ECO:0000256" key="12">
    <source>
        <dbReference type="SAM" id="SignalP"/>
    </source>
</evidence>
<dbReference type="EMBL" id="JBEUOH010000009">
    <property type="protein sequence ID" value="KAL0883022.1"/>
    <property type="molecule type" value="Genomic_DNA"/>
</dbReference>
<dbReference type="Pfam" id="PF00002">
    <property type="entry name" value="7tm_2"/>
    <property type="match status" value="1"/>
</dbReference>
<evidence type="ECO:0000256" key="9">
    <source>
        <dbReference type="ARBA" id="ARBA00023224"/>
    </source>
</evidence>
<dbReference type="SUPFAM" id="SSF63877">
    <property type="entry name" value="Methuselah ectodomain"/>
    <property type="match status" value="1"/>
</dbReference>
<comment type="similarity">
    <text evidence="2">Belongs to the G-protein coupled receptor 2 family. Mth subfamily.</text>
</comment>
<keyword evidence="9" id="KW-0807">Transducer</keyword>
<feature type="region of interest" description="Disordered" evidence="10">
    <location>
        <begin position="496"/>
        <end position="529"/>
    </location>
</feature>
<dbReference type="InterPro" id="IPR023311">
    <property type="entry name" value="Methusela_ecto_dom_2"/>
</dbReference>
<sequence length="529" mass="60232">MKAVFLVIVFFTSVNCQCSPKESVNITDGEAFQNGSVFHDGVEYIRSSWYEVEEEGVVSRMGCPCIGRVCLWKCCPEGQALNDFRECQDSDSLGVENPFNPPVYKGADRVNVTAHEQFFYMTNRLCDERYMVDTAAPNEKLYVQENATLYEISAGRHQWHVPTIYCVEMMVDNFTESPRMIAAVCYPEPTGDSPVLYIAYAVGILLSVPFLLATFLVYAFIPDLRNLHGMCLMSYCAGLIVAYIFLAYLKLQSGEIGVAMTGCYIVAFIVYYSFQSSFFWLNVMCFDIWRTFRPAIAASLQQTHWGYRGGSSHKRRENRRFALYGAYAWGVPLLLAACTIGMQFADLPPGVIKPGFGVRKCWFENWISEMVYFFTPVLILVICNVVLFSITSYRIRSIRQETAILKGSESARSDKLKKDKQRYGLYVKLFVVMGVNWTVELISFAVGGSNWYWILVDVSNIALGFFIFFIFVWKKKVRNLAVKRFRTMFGMAAPAPDMRKSPWTSSTHTEDTRVSASADDPSIRLKDMR</sequence>
<dbReference type="Proteomes" id="UP001549920">
    <property type="component" value="Unassembled WGS sequence"/>
</dbReference>
<feature type="transmembrane region" description="Helical" evidence="11">
    <location>
        <begin position="321"/>
        <end position="345"/>
    </location>
</feature>
<name>A0ABR3I2K3_LOXSC</name>
<gene>
    <name evidence="14" type="ORF">ABMA27_016504</name>
</gene>
<dbReference type="InterPro" id="IPR051384">
    <property type="entry name" value="Mth_GPCR"/>
</dbReference>
<proteinExistence type="inferred from homology"/>
<comment type="subcellular location">
    <subcellularLocation>
        <location evidence="1">Endomembrane system</location>
        <topology evidence="1">Multi-pass membrane protein</topology>
    </subcellularLocation>
</comment>
<keyword evidence="8" id="KW-0675">Receptor</keyword>
<evidence type="ECO:0000256" key="4">
    <source>
        <dbReference type="ARBA" id="ARBA00022729"/>
    </source>
</evidence>
<keyword evidence="6" id="KW-0297">G-protein coupled receptor</keyword>
<dbReference type="InterPro" id="IPR036272">
    <property type="entry name" value="Methuselah_N_sf"/>
</dbReference>
<evidence type="ECO:0000259" key="13">
    <source>
        <dbReference type="PROSITE" id="PS50261"/>
    </source>
</evidence>
<evidence type="ECO:0000256" key="1">
    <source>
        <dbReference type="ARBA" id="ARBA00004127"/>
    </source>
</evidence>
<feature type="transmembrane region" description="Helical" evidence="11">
    <location>
        <begin position="370"/>
        <end position="390"/>
    </location>
</feature>
<dbReference type="Gene3D" id="2.170.180.11">
    <property type="entry name" value="Methuselah ectodomain, domain 2"/>
    <property type="match status" value="1"/>
</dbReference>
<keyword evidence="5 11" id="KW-1133">Transmembrane helix</keyword>
<keyword evidence="3 11" id="KW-0812">Transmembrane</keyword>
<evidence type="ECO:0000256" key="2">
    <source>
        <dbReference type="ARBA" id="ARBA00008979"/>
    </source>
</evidence>
<feature type="transmembrane region" description="Helical" evidence="11">
    <location>
        <begin position="425"/>
        <end position="445"/>
    </location>
</feature>
<dbReference type="PROSITE" id="PS50261">
    <property type="entry name" value="G_PROTEIN_RECEP_F2_4"/>
    <property type="match status" value="1"/>
</dbReference>
<keyword evidence="7 11" id="KW-0472">Membrane</keyword>
<feature type="transmembrane region" description="Helical" evidence="11">
    <location>
        <begin position="232"/>
        <end position="250"/>
    </location>
</feature>
<comment type="caution">
    <text evidence="14">The sequence shown here is derived from an EMBL/GenBank/DDBJ whole genome shotgun (WGS) entry which is preliminary data.</text>
</comment>
<evidence type="ECO:0000256" key="8">
    <source>
        <dbReference type="ARBA" id="ARBA00023170"/>
    </source>
</evidence>
<feature type="transmembrane region" description="Helical" evidence="11">
    <location>
        <begin position="195"/>
        <end position="220"/>
    </location>
</feature>
<organism evidence="14 15">
    <name type="scientific">Loxostege sticticalis</name>
    <name type="common">Beet webworm moth</name>
    <dbReference type="NCBI Taxonomy" id="481309"/>
    <lineage>
        <taxon>Eukaryota</taxon>
        <taxon>Metazoa</taxon>
        <taxon>Ecdysozoa</taxon>
        <taxon>Arthropoda</taxon>
        <taxon>Hexapoda</taxon>
        <taxon>Insecta</taxon>
        <taxon>Pterygota</taxon>
        <taxon>Neoptera</taxon>
        <taxon>Endopterygota</taxon>
        <taxon>Lepidoptera</taxon>
        <taxon>Glossata</taxon>
        <taxon>Ditrysia</taxon>
        <taxon>Pyraloidea</taxon>
        <taxon>Crambidae</taxon>
        <taxon>Pyraustinae</taxon>
        <taxon>Loxostege</taxon>
    </lineage>
</organism>
<evidence type="ECO:0000313" key="15">
    <source>
        <dbReference type="Proteomes" id="UP001549920"/>
    </source>
</evidence>
<keyword evidence="15" id="KW-1185">Reference proteome</keyword>
<dbReference type="SUPFAM" id="SSF81321">
    <property type="entry name" value="Family A G protein-coupled receptor-like"/>
    <property type="match status" value="1"/>
</dbReference>
<dbReference type="Pfam" id="PF06652">
    <property type="entry name" value="Methuselah_N"/>
    <property type="match status" value="1"/>
</dbReference>
<dbReference type="InterPro" id="IPR010596">
    <property type="entry name" value="Methuselah_N_dom"/>
</dbReference>
<feature type="transmembrane region" description="Helical" evidence="11">
    <location>
        <begin position="451"/>
        <end position="473"/>
    </location>
</feature>
<evidence type="ECO:0000256" key="7">
    <source>
        <dbReference type="ARBA" id="ARBA00023136"/>
    </source>
</evidence>
<dbReference type="Gene3D" id="1.20.1070.10">
    <property type="entry name" value="Rhodopsin 7-helix transmembrane proteins"/>
    <property type="match status" value="1"/>
</dbReference>
<dbReference type="InterPro" id="IPR000832">
    <property type="entry name" value="GPCR_2_secretin-like"/>
</dbReference>
<evidence type="ECO:0000256" key="5">
    <source>
        <dbReference type="ARBA" id="ARBA00022989"/>
    </source>
</evidence>
<evidence type="ECO:0000256" key="11">
    <source>
        <dbReference type="SAM" id="Phobius"/>
    </source>
</evidence>
<dbReference type="PANTHER" id="PTHR47154">
    <property type="entry name" value="G-PROTEIN COUPLED RECEPTOR MTH-RELATED"/>
    <property type="match status" value="1"/>
</dbReference>
<dbReference type="PANTHER" id="PTHR47154:SF2">
    <property type="entry name" value="G-PROTEIN COUPLED RECEPTOR MTH-RELATED"/>
    <property type="match status" value="1"/>
</dbReference>
<keyword evidence="4 12" id="KW-0732">Signal</keyword>
<dbReference type="CDD" id="cd15039">
    <property type="entry name" value="7tmB3_Methuselah-like"/>
    <property type="match status" value="1"/>
</dbReference>
<feature type="domain" description="G-protein coupled receptors family 2 profile 2" evidence="13">
    <location>
        <begin position="196"/>
        <end position="475"/>
    </location>
</feature>